<dbReference type="RefSeq" id="WP_188950834.1">
    <property type="nucleotide sequence ID" value="NZ_BMIB01000001.1"/>
</dbReference>
<sequence length="345" mass="39186">MSEQEQAYTGYTSLDFFEDDRYIRFILHPDAGEAAYWANVSENSADRAAAMEEARVWILLLNRQPVQTPAKGKEQAWQQLTQRIDTWQQQRTRYVVPLKRASVWVGSVAAVLMAVWVLREWTQHGTQQFATDFGKLREVVLPDESVVTLNGNSNVHYNRGWKTSKPREMWLQGEAFFNVKHVAVQNRWQQSDSFLVHVNGLNLTVTGTKFNVKSRRSAIEVTLLEGGLRVDKDGVNAFSKVLKPGDVFVYDRAQTAAGQLQVNPLSRNAWTRRELELDGYTLLQLLQILEDTYGYDITLQSPELADKKLTGTIPASSGEDILFVLQKTLGLRVSRNGNRLVISKI</sequence>
<dbReference type="PIRSF" id="PIRSF018266">
    <property type="entry name" value="FecR"/>
    <property type="match status" value="1"/>
</dbReference>
<dbReference type="AlphaFoldDB" id="A0A917MS98"/>
<name>A0A917MS98_9BACT</name>
<dbReference type="InterPro" id="IPR012373">
    <property type="entry name" value="Ferrdict_sens_TM"/>
</dbReference>
<dbReference type="PANTHER" id="PTHR30273:SF2">
    <property type="entry name" value="PROTEIN FECR"/>
    <property type="match status" value="1"/>
</dbReference>
<dbReference type="Proteomes" id="UP000627292">
    <property type="component" value="Unassembled WGS sequence"/>
</dbReference>
<dbReference type="EMBL" id="BMIB01000001">
    <property type="protein sequence ID" value="GGH61043.1"/>
    <property type="molecule type" value="Genomic_DNA"/>
</dbReference>
<organism evidence="3 4">
    <name type="scientific">Filimonas zeae</name>
    <dbReference type="NCBI Taxonomy" id="1737353"/>
    <lineage>
        <taxon>Bacteria</taxon>
        <taxon>Pseudomonadati</taxon>
        <taxon>Bacteroidota</taxon>
        <taxon>Chitinophagia</taxon>
        <taxon>Chitinophagales</taxon>
        <taxon>Chitinophagaceae</taxon>
        <taxon>Filimonas</taxon>
    </lineage>
</organism>
<dbReference type="Pfam" id="PF04773">
    <property type="entry name" value="FecR"/>
    <property type="match status" value="1"/>
</dbReference>
<evidence type="ECO:0000259" key="2">
    <source>
        <dbReference type="Pfam" id="PF16344"/>
    </source>
</evidence>
<accession>A0A917MS98</accession>
<reference evidence="3" key="1">
    <citation type="journal article" date="2014" name="Int. J. Syst. Evol. Microbiol.">
        <title>Complete genome sequence of Corynebacterium casei LMG S-19264T (=DSM 44701T), isolated from a smear-ripened cheese.</title>
        <authorList>
            <consortium name="US DOE Joint Genome Institute (JGI-PGF)"/>
            <person name="Walter F."/>
            <person name="Albersmeier A."/>
            <person name="Kalinowski J."/>
            <person name="Ruckert C."/>
        </authorList>
    </citation>
    <scope>NUCLEOTIDE SEQUENCE</scope>
    <source>
        <strain evidence="3">CGMCC 1.15290</strain>
    </source>
</reference>
<feature type="domain" description="Protein FecR C-terminal" evidence="2">
    <location>
        <begin position="276"/>
        <end position="342"/>
    </location>
</feature>
<dbReference type="Gene3D" id="3.55.50.30">
    <property type="match status" value="1"/>
</dbReference>
<gene>
    <name evidence="3" type="ORF">GCM10011379_09610</name>
</gene>
<dbReference type="InterPro" id="IPR032508">
    <property type="entry name" value="FecR_C"/>
</dbReference>
<evidence type="ECO:0000313" key="4">
    <source>
        <dbReference type="Proteomes" id="UP000627292"/>
    </source>
</evidence>
<proteinExistence type="predicted"/>
<evidence type="ECO:0000313" key="3">
    <source>
        <dbReference type="EMBL" id="GGH61043.1"/>
    </source>
</evidence>
<protein>
    <recommendedName>
        <fullName evidence="5">FecR family protein</fullName>
    </recommendedName>
</protein>
<dbReference type="InterPro" id="IPR006860">
    <property type="entry name" value="FecR"/>
</dbReference>
<evidence type="ECO:0008006" key="5">
    <source>
        <dbReference type="Google" id="ProtNLM"/>
    </source>
</evidence>
<dbReference type="PANTHER" id="PTHR30273">
    <property type="entry name" value="PERIPLASMIC SIGNAL SENSOR AND SIGMA FACTOR ACTIVATOR FECR-RELATED"/>
    <property type="match status" value="1"/>
</dbReference>
<evidence type="ECO:0000259" key="1">
    <source>
        <dbReference type="Pfam" id="PF04773"/>
    </source>
</evidence>
<dbReference type="Gene3D" id="2.60.120.1440">
    <property type="match status" value="1"/>
</dbReference>
<reference evidence="3" key="2">
    <citation type="submission" date="2020-09" db="EMBL/GenBank/DDBJ databases">
        <authorList>
            <person name="Sun Q."/>
            <person name="Zhou Y."/>
        </authorList>
    </citation>
    <scope>NUCLEOTIDE SEQUENCE</scope>
    <source>
        <strain evidence="3">CGMCC 1.15290</strain>
    </source>
</reference>
<comment type="caution">
    <text evidence="3">The sequence shown here is derived from an EMBL/GenBank/DDBJ whole genome shotgun (WGS) entry which is preliminary data.</text>
</comment>
<dbReference type="GO" id="GO:0016989">
    <property type="term" value="F:sigma factor antagonist activity"/>
    <property type="evidence" value="ECO:0007669"/>
    <property type="project" value="TreeGrafter"/>
</dbReference>
<feature type="domain" description="FecR protein" evidence="1">
    <location>
        <begin position="129"/>
        <end position="227"/>
    </location>
</feature>
<keyword evidence="4" id="KW-1185">Reference proteome</keyword>
<dbReference type="Pfam" id="PF16344">
    <property type="entry name" value="FecR_C"/>
    <property type="match status" value="1"/>
</dbReference>